<evidence type="ECO:0000313" key="3">
    <source>
        <dbReference type="EMBL" id="ADW67470.1"/>
    </source>
</evidence>
<dbReference type="KEGG" id="acm:AciX9_0398"/>
<dbReference type="InterPro" id="IPR006442">
    <property type="entry name" value="Antitoxin_Phd/YefM"/>
</dbReference>
<dbReference type="SUPFAM" id="SSF143120">
    <property type="entry name" value="YefM-like"/>
    <property type="match status" value="1"/>
</dbReference>
<dbReference type="InterPro" id="IPR036165">
    <property type="entry name" value="YefM-like_sf"/>
</dbReference>
<accession>E8WXD7</accession>
<dbReference type="PaxDb" id="1198114-AciX9_0398"/>
<dbReference type="AlphaFoldDB" id="E8WXD7"/>
<dbReference type="RefSeq" id="WP_013578798.1">
    <property type="nucleotide sequence ID" value="NC_015064.1"/>
</dbReference>
<organism evidence="4">
    <name type="scientific">Granulicella tundricola (strain ATCC BAA-1859 / DSM 23138 / MP5ACTX9)</name>
    <dbReference type="NCBI Taxonomy" id="1198114"/>
    <lineage>
        <taxon>Bacteria</taxon>
        <taxon>Pseudomonadati</taxon>
        <taxon>Acidobacteriota</taxon>
        <taxon>Terriglobia</taxon>
        <taxon>Terriglobales</taxon>
        <taxon>Acidobacteriaceae</taxon>
        <taxon>Granulicella</taxon>
    </lineage>
</organism>
<gene>
    <name evidence="3" type="ordered locus">AciX9_0398</name>
</gene>
<evidence type="ECO:0000256" key="2">
    <source>
        <dbReference type="RuleBase" id="RU362080"/>
    </source>
</evidence>
<dbReference type="STRING" id="1198114.AciX9_0398"/>
<evidence type="ECO:0000256" key="1">
    <source>
        <dbReference type="ARBA" id="ARBA00009981"/>
    </source>
</evidence>
<sequence length="91" mass="10272">MATWGIAKAKAQLSELIYEAEKTGPQKVTRSGRDVAVVLSIDEWKRLATPDRSETRPQRSVWDVLSNSPLRGSNLKIPRRRPSTRVIDLSE</sequence>
<reference evidence="4" key="1">
    <citation type="submission" date="2011-01" db="EMBL/GenBank/DDBJ databases">
        <title>Complete sequence of chromosome of Acidobacterium sp. MP5ACTX9.</title>
        <authorList>
            <consortium name="US DOE Joint Genome Institute"/>
            <person name="Lucas S."/>
            <person name="Copeland A."/>
            <person name="Lapidus A."/>
            <person name="Cheng J.-F."/>
            <person name="Goodwin L."/>
            <person name="Pitluck S."/>
            <person name="Teshima H."/>
            <person name="Detter J.C."/>
            <person name="Han C."/>
            <person name="Tapia R."/>
            <person name="Land M."/>
            <person name="Hauser L."/>
            <person name="Kyrpides N."/>
            <person name="Ivanova N."/>
            <person name="Ovchinnikova G."/>
            <person name="Pagani I."/>
            <person name="Rawat S.R."/>
            <person name="Mannisto M."/>
            <person name="Haggblom M.M."/>
            <person name="Woyke T."/>
        </authorList>
    </citation>
    <scope>NUCLEOTIDE SEQUENCE [LARGE SCALE GENOMIC DNA]</scope>
    <source>
        <strain evidence="4">MP5ACTX9</strain>
    </source>
</reference>
<dbReference type="NCBIfam" id="TIGR01552">
    <property type="entry name" value="phd_fam"/>
    <property type="match status" value="1"/>
</dbReference>
<keyword evidence="4" id="KW-1185">Reference proteome</keyword>
<protein>
    <recommendedName>
        <fullName evidence="2">Antitoxin</fullName>
    </recommendedName>
</protein>
<comment type="similarity">
    <text evidence="1 2">Belongs to the phD/YefM antitoxin family.</text>
</comment>
<dbReference type="Gene3D" id="3.40.1620.10">
    <property type="entry name" value="YefM-like domain"/>
    <property type="match status" value="1"/>
</dbReference>
<comment type="function">
    <text evidence="2">Antitoxin component of a type II toxin-antitoxin (TA) system.</text>
</comment>
<dbReference type="HOGENOM" id="CLU_163140_1_3_0"/>
<dbReference type="Proteomes" id="UP000000343">
    <property type="component" value="Chromosome"/>
</dbReference>
<proteinExistence type="inferred from homology"/>
<dbReference type="Pfam" id="PF02604">
    <property type="entry name" value="PhdYeFM_antitox"/>
    <property type="match status" value="1"/>
</dbReference>
<name>E8WXD7_GRATM</name>
<dbReference type="EMBL" id="CP002480">
    <property type="protein sequence ID" value="ADW67470.1"/>
    <property type="molecule type" value="Genomic_DNA"/>
</dbReference>
<evidence type="ECO:0000313" key="4">
    <source>
        <dbReference type="Proteomes" id="UP000000343"/>
    </source>
</evidence>